<dbReference type="PANTHER" id="PTHR31218">
    <property type="entry name" value="WAT1-RELATED PROTEIN"/>
    <property type="match status" value="1"/>
</dbReference>
<comment type="caution">
    <text evidence="5">The sequence shown here is derived from an EMBL/GenBank/DDBJ whole genome shotgun (WGS) entry which is preliminary data.</text>
</comment>
<gene>
    <name evidence="5" type="ORF">PIB30_096861</name>
</gene>
<accession>A0ABU6YVE9</accession>
<evidence type="ECO:0000313" key="5">
    <source>
        <dbReference type="EMBL" id="MED6213801.1"/>
    </source>
</evidence>
<feature type="non-terminal residue" evidence="5">
    <location>
        <position position="127"/>
    </location>
</feature>
<keyword evidence="2 4" id="KW-1133">Transmembrane helix</keyword>
<evidence type="ECO:0008006" key="7">
    <source>
        <dbReference type="Google" id="ProtNLM"/>
    </source>
</evidence>
<dbReference type="EMBL" id="JASCZI010243989">
    <property type="protein sequence ID" value="MED6213801.1"/>
    <property type="molecule type" value="Genomic_DNA"/>
</dbReference>
<name>A0ABU6YVE9_9FABA</name>
<evidence type="ECO:0000256" key="4">
    <source>
        <dbReference type="SAM" id="Phobius"/>
    </source>
</evidence>
<reference evidence="5 6" key="1">
    <citation type="journal article" date="2023" name="Plants (Basel)">
        <title>Bridging the Gap: Combining Genomics and Transcriptomics Approaches to Understand Stylosanthes scabra, an Orphan Legume from the Brazilian Caatinga.</title>
        <authorList>
            <person name="Ferreira-Neto J.R.C."/>
            <person name="da Silva M.D."/>
            <person name="Binneck E."/>
            <person name="de Melo N.F."/>
            <person name="da Silva R.H."/>
            <person name="de Melo A.L.T.M."/>
            <person name="Pandolfi V."/>
            <person name="Bustamante F.O."/>
            <person name="Brasileiro-Vidal A.C."/>
            <person name="Benko-Iseppon A.M."/>
        </authorList>
    </citation>
    <scope>NUCLEOTIDE SEQUENCE [LARGE SCALE GENOMIC DNA]</scope>
    <source>
        <tissue evidence="5">Leaves</tissue>
    </source>
</reference>
<dbReference type="PROSITE" id="PS51257">
    <property type="entry name" value="PROKAR_LIPOPROTEIN"/>
    <property type="match status" value="1"/>
</dbReference>
<sequence>MVLAKSSVAISSSQSCSAVLTGSCLYAPSICLNNRRRLHKGATSDTGFSIEEATGIVSSAIAYYAQGLVLQSKGPVFLTAFNPLCMIIVSILGYFLLSETLHLGRFSSESSSESWFLYSRIHSHIQR</sequence>
<organism evidence="5 6">
    <name type="scientific">Stylosanthes scabra</name>
    <dbReference type="NCBI Taxonomy" id="79078"/>
    <lineage>
        <taxon>Eukaryota</taxon>
        <taxon>Viridiplantae</taxon>
        <taxon>Streptophyta</taxon>
        <taxon>Embryophyta</taxon>
        <taxon>Tracheophyta</taxon>
        <taxon>Spermatophyta</taxon>
        <taxon>Magnoliopsida</taxon>
        <taxon>eudicotyledons</taxon>
        <taxon>Gunneridae</taxon>
        <taxon>Pentapetalae</taxon>
        <taxon>rosids</taxon>
        <taxon>fabids</taxon>
        <taxon>Fabales</taxon>
        <taxon>Fabaceae</taxon>
        <taxon>Papilionoideae</taxon>
        <taxon>50 kb inversion clade</taxon>
        <taxon>dalbergioids sensu lato</taxon>
        <taxon>Dalbergieae</taxon>
        <taxon>Pterocarpus clade</taxon>
        <taxon>Stylosanthes</taxon>
    </lineage>
</organism>
<dbReference type="InterPro" id="IPR030184">
    <property type="entry name" value="WAT1-related"/>
</dbReference>
<dbReference type="Proteomes" id="UP001341840">
    <property type="component" value="Unassembled WGS sequence"/>
</dbReference>
<evidence type="ECO:0000313" key="6">
    <source>
        <dbReference type="Proteomes" id="UP001341840"/>
    </source>
</evidence>
<keyword evidence="6" id="KW-1185">Reference proteome</keyword>
<protein>
    <recommendedName>
        <fullName evidence="7">WAT1-related protein</fullName>
    </recommendedName>
</protein>
<keyword evidence="1 4" id="KW-0812">Transmembrane</keyword>
<evidence type="ECO:0000256" key="2">
    <source>
        <dbReference type="ARBA" id="ARBA00022989"/>
    </source>
</evidence>
<evidence type="ECO:0000256" key="3">
    <source>
        <dbReference type="ARBA" id="ARBA00023136"/>
    </source>
</evidence>
<feature type="transmembrane region" description="Helical" evidence="4">
    <location>
        <begin position="76"/>
        <end position="97"/>
    </location>
</feature>
<keyword evidence="3 4" id="KW-0472">Membrane</keyword>
<evidence type="ECO:0000256" key="1">
    <source>
        <dbReference type="ARBA" id="ARBA00022692"/>
    </source>
</evidence>
<proteinExistence type="predicted"/>